<dbReference type="CDD" id="cd16935">
    <property type="entry name" value="HATPase_AgrC-ComD-like"/>
    <property type="match status" value="1"/>
</dbReference>
<keyword evidence="4" id="KW-1185">Reference proteome</keyword>
<dbReference type="InterPro" id="IPR032834">
    <property type="entry name" value="NatK-like_C"/>
</dbReference>
<accession>A0A7X6KU25</accession>
<dbReference type="GO" id="GO:0016301">
    <property type="term" value="F:kinase activity"/>
    <property type="evidence" value="ECO:0007669"/>
    <property type="project" value="UniProtKB-KW"/>
</dbReference>
<dbReference type="AlphaFoldDB" id="A0A7X6KU25"/>
<name>A0A7X6KU25_9CELL</name>
<comment type="caution">
    <text evidence="3">The sequence shown here is derived from an EMBL/GenBank/DDBJ whole genome shotgun (WGS) entry which is preliminary data.</text>
</comment>
<dbReference type="Proteomes" id="UP000581206">
    <property type="component" value="Unassembled WGS sequence"/>
</dbReference>
<dbReference type="Gene3D" id="3.30.565.10">
    <property type="entry name" value="Histidine kinase-like ATPase, C-terminal domain"/>
    <property type="match status" value="1"/>
</dbReference>
<evidence type="ECO:0000256" key="1">
    <source>
        <dbReference type="SAM" id="Phobius"/>
    </source>
</evidence>
<organism evidence="3 4">
    <name type="scientific">Cellulomonas denverensis</name>
    <dbReference type="NCBI Taxonomy" id="264297"/>
    <lineage>
        <taxon>Bacteria</taxon>
        <taxon>Bacillati</taxon>
        <taxon>Actinomycetota</taxon>
        <taxon>Actinomycetes</taxon>
        <taxon>Micrococcales</taxon>
        <taxon>Cellulomonadaceae</taxon>
        <taxon>Cellulomonas</taxon>
    </lineage>
</organism>
<keyword evidence="3" id="KW-0808">Transferase</keyword>
<sequence length="448" mass="49753">MIVAQLSQALPDIPRELTGIAEWSACLVYVLLLRKRMRRRRLVPLLALGLAAQIGVQMLAGQLPLSLWSFGMAMAVAVMFVTIWSAARITVREAGYFCARALVLAELVAALHWQLHCYFFVRDGQQVAGPLLPRALVLVLVYVGAFVLAWVIESRHFRPDLQLDISRRDLASAAAIAGVTFLVSNLSFMTVNSPFSGRLGLEIFYIRTLVDLCGFVALYAQQGQHLQQRAAAELRAIDEILRTQHEQYLVSKRSMDRINRKYHDLKHQIGVIRAEADPGRKAAFLDDLEASVQTYEQQARTGNGVLDVLLTTKSLAAAERDIDLTCVADGRALDFLSVMDICTVVGNALDNAIEGAQAVPDPDKRLVTLALHSRNGLTVFTVENYYTGELRTEHGQIVTRHADRDSHGYGLKSIRYTAEKYGGSMTVHAADQWFSLRVLLPAPEGRQR</sequence>
<dbReference type="SUPFAM" id="SSF55874">
    <property type="entry name" value="ATPase domain of HSP90 chaperone/DNA topoisomerase II/histidine kinase"/>
    <property type="match status" value="1"/>
</dbReference>
<protein>
    <submittedName>
        <fullName evidence="3">Sensor histidine kinase</fullName>
    </submittedName>
</protein>
<gene>
    <name evidence="3" type="ORF">HGA03_04870</name>
</gene>
<evidence type="ECO:0000259" key="2">
    <source>
        <dbReference type="Pfam" id="PF14501"/>
    </source>
</evidence>
<feature type="domain" description="Sensor histidine kinase NatK-like C-terminal" evidence="2">
    <location>
        <begin position="337"/>
        <end position="441"/>
    </location>
</feature>
<evidence type="ECO:0000313" key="3">
    <source>
        <dbReference type="EMBL" id="NKY21994.1"/>
    </source>
</evidence>
<dbReference type="RefSeq" id="WP_168629112.1">
    <property type="nucleotide sequence ID" value="NZ_BONL01000002.1"/>
</dbReference>
<dbReference type="EMBL" id="JAAXOX010000002">
    <property type="protein sequence ID" value="NKY21994.1"/>
    <property type="molecule type" value="Genomic_DNA"/>
</dbReference>
<feature type="transmembrane region" description="Helical" evidence="1">
    <location>
        <begin position="135"/>
        <end position="152"/>
    </location>
</feature>
<feature type="transmembrane region" description="Helical" evidence="1">
    <location>
        <begin position="94"/>
        <end position="115"/>
    </location>
</feature>
<feature type="transmembrane region" description="Helical" evidence="1">
    <location>
        <begin position="173"/>
        <end position="191"/>
    </location>
</feature>
<reference evidence="3 4" key="1">
    <citation type="submission" date="2020-04" db="EMBL/GenBank/DDBJ databases">
        <title>MicrobeNet Type strains.</title>
        <authorList>
            <person name="Nicholson A.C."/>
        </authorList>
    </citation>
    <scope>NUCLEOTIDE SEQUENCE [LARGE SCALE GENOMIC DNA]</scope>
    <source>
        <strain evidence="3 4">ATCC BAA-788</strain>
    </source>
</reference>
<feature type="transmembrane region" description="Helical" evidence="1">
    <location>
        <begin position="66"/>
        <end position="87"/>
    </location>
</feature>
<dbReference type="InterPro" id="IPR036890">
    <property type="entry name" value="HATPase_C_sf"/>
</dbReference>
<evidence type="ECO:0000313" key="4">
    <source>
        <dbReference type="Proteomes" id="UP000581206"/>
    </source>
</evidence>
<keyword evidence="1" id="KW-0472">Membrane</keyword>
<keyword evidence="3" id="KW-0418">Kinase</keyword>
<keyword evidence="1" id="KW-1133">Transmembrane helix</keyword>
<dbReference type="Pfam" id="PF14501">
    <property type="entry name" value="HATPase_c_5"/>
    <property type="match status" value="1"/>
</dbReference>
<keyword evidence="1" id="KW-0812">Transmembrane</keyword>
<feature type="transmembrane region" description="Helical" evidence="1">
    <location>
        <begin position="42"/>
        <end position="60"/>
    </location>
</feature>
<proteinExistence type="predicted"/>